<evidence type="ECO:0000256" key="4">
    <source>
        <dbReference type="ARBA" id="ARBA00023033"/>
    </source>
</evidence>
<comment type="caution">
    <text evidence="6">The sequence shown here is derived from an EMBL/GenBank/DDBJ whole genome shotgun (WGS) entry which is preliminary data.</text>
</comment>
<dbReference type="InterPro" id="IPR036661">
    <property type="entry name" value="Luciferase-like_sf"/>
</dbReference>
<keyword evidence="3" id="KW-0560">Oxidoreductase</keyword>
<dbReference type="CDD" id="cd01094">
    <property type="entry name" value="Alkanesulfonate_monoxygenase"/>
    <property type="match status" value="1"/>
</dbReference>
<sequence>MRMIRVFDGTSAALNSIQRRSECWVTTSPAFLPEAPAVAPLRNDNALKLGVFAMNCKGGTTLTKVESGRIVPTWPQQLAIARAADAAGWEFLLPLARWRGIGGDTDPNSAQFEVFSWAAGITAATERIQVLATAHVPLFEPLVAAKQAATIDHIGHGRFGLNVVSGWNAPEMAMFGKANPPHDERYRIAEEWITLIERLWTENDQFDFDGEFFQAKNAYLAPRPVQQPRPVIVQAGSSPTGMDFAARHADFGFQVHPDLGKLRDMNTNLRKRAEQQGREIGVLTVGTVVCADTEAEAKRYFEHCVDELGDFAAAQNLIDELIGGDNRSWPREQFRAMARGMIAGWGGLQLVGTPEQIVDRLVEVKRSGADGVALSWVDYESGIAQFNEQVLPLLVEAGLRQS</sequence>
<evidence type="ECO:0000313" key="6">
    <source>
        <dbReference type="EMBL" id="RSD11722.1"/>
    </source>
</evidence>
<protein>
    <submittedName>
        <fullName evidence="6">LLM class flavin-dependent oxidoreductase</fullName>
    </submittedName>
</protein>
<dbReference type="Gene3D" id="3.20.20.30">
    <property type="entry name" value="Luciferase-like domain"/>
    <property type="match status" value="1"/>
</dbReference>
<accession>A0A3R9DZI3</accession>
<name>A0A3R9DZI3_9PSEU</name>
<dbReference type="PANTHER" id="PTHR42847:SF4">
    <property type="entry name" value="ALKANESULFONATE MONOOXYGENASE-RELATED"/>
    <property type="match status" value="1"/>
</dbReference>
<evidence type="ECO:0000256" key="1">
    <source>
        <dbReference type="ARBA" id="ARBA00022630"/>
    </source>
</evidence>
<keyword evidence="2" id="KW-0288">FMN</keyword>
<organism evidence="6 7">
    <name type="scientific">Amycolatopsis eburnea</name>
    <dbReference type="NCBI Taxonomy" id="2267691"/>
    <lineage>
        <taxon>Bacteria</taxon>
        <taxon>Bacillati</taxon>
        <taxon>Actinomycetota</taxon>
        <taxon>Actinomycetes</taxon>
        <taxon>Pseudonocardiales</taxon>
        <taxon>Pseudonocardiaceae</taxon>
        <taxon>Amycolatopsis</taxon>
    </lineage>
</organism>
<gene>
    <name evidence="6" type="ORF">EIY87_33680</name>
</gene>
<reference evidence="6 7" key="1">
    <citation type="submission" date="2018-12" db="EMBL/GenBank/DDBJ databases">
        <title>Amycolatopsis eburnea sp. nov. actinomycete associate with arbuscular mycorrhiza fungal spore.</title>
        <authorList>
            <person name="Lumyong S."/>
            <person name="Chaiya L."/>
        </authorList>
    </citation>
    <scope>NUCLEOTIDE SEQUENCE [LARGE SCALE GENOMIC DNA]</scope>
    <source>
        <strain evidence="6 7">GLM-1</strain>
    </source>
</reference>
<keyword evidence="1" id="KW-0285">Flavoprotein</keyword>
<dbReference type="PANTHER" id="PTHR42847">
    <property type="entry name" value="ALKANESULFONATE MONOOXYGENASE"/>
    <property type="match status" value="1"/>
</dbReference>
<evidence type="ECO:0000256" key="2">
    <source>
        <dbReference type="ARBA" id="ARBA00022643"/>
    </source>
</evidence>
<keyword evidence="4" id="KW-0503">Monooxygenase</keyword>
<evidence type="ECO:0000259" key="5">
    <source>
        <dbReference type="Pfam" id="PF00296"/>
    </source>
</evidence>
<feature type="domain" description="Luciferase-like" evidence="5">
    <location>
        <begin position="48"/>
        <end position="370"/>
    </location>
</feature>
<evidence type="ECO:0000313" key="7">
    <source>
        <dbReference type="Proteomes" id="UP000267081"/>
    </source>
</evidence>
<proteinExistence type="predicted"/>
<dbReference type="InterPro" id="IPR050172">
    <property type="entry name" value="SsuD_RutA_monooxygenase"/>
</dbReference>
<dbReference type="Proteomes" id="UP000267081">
    <property type="component" value="Unassembled WGS sequence"/>
</dbReference>
<dbReference type="AlphaFoldDB" id="A0A3R9DZI3"/>
<dbReference type="InterPro" id="IPR011251">
    <property type="entry name" value="Luciferase-like_dom"/>
</dbReference>
<dbReference type="GO" id="GO:0008726">
    <property type="term" value="F:alkanesulfonate monooxygenase activity"/>
    <property type="evidence" value="ECO:0007669"/>
    <property type="project" value="TreeGrafter"/>
</dbReference>
<dbReference type="SUPFAM" id="SSF51679">
    <property type="entry name" value="Bacterial luciferase-like"/>
    <property type="match status" value="1"/>
</dbReference>
<dbReference type="GO" id="GO:0046306">
    <property type="term" value="P:alkanesulfonate catabolic process"/>
    <property type="evidence" value="ECO:0007669"/>
    <property type="project" value="TreeGrafter"/>
</dbReference>
<dbReference type="Pfam" id="PF00296">
    <property type="entry name" value="Bac_luciferase"/>
    <property type="match status" value="1"/>
</dbReference>
<evidence type="ECO:0000256" key="3">
    <source>
        <dbReference type="ARBA" id="ARBA00023002"/>
    </source>
</evidence>
<dbReference type="EMBL" id="RSEC01000059">
    <property type="protein sequence ID" value="RSD11722.1"/>
    <property type="molecule type" value="Genomic_DNA"/>
</dbReference>
<keyword evidence="7" id="KW-1185">Reference proteome</keyword>